<dbReference type="Pfam" id="PF00072">
    <property type="entry name" value="Response_reg"/>
    <property type="match status" value="1"/>
</dbReference>
<dbReference type="InterPro" id="IPR050595">
    <property type="entry name" value="Bact_response_regulator"/>
</dbReference>
<dbReference type="SMART" id="SM00448">
    <property type="entry name" value="REC"/>
    <property type="match status" value="1"/>
</dbReference>
<dbReference type="PANTHER" id="PTHR44591">
    <property type="entry name" value="STRESS RESPONSE REGULATOR PROTEIN 1"/>
    <property type="match status" value="1"/>
</dbReference>
<dbReference type="RefSeq" id="WP_027840165.1">
    <property type="nucleotide sequence ID" value="NZ_LMTZ01000089.1"/>
</dbReference>
<name>A0A0V7ZS10_9CYAN</name>
<accession>A0A0V7ZS10</accession>
<evidence type="ECO:0000313" key="6">
    <source>
        <dbReference type="EMBL" id="KST67246.1"/>
    </source>
</evidence>
<dbReference type="Pfam" id="PF14332">
    <property type="entry name" value="DUF4388"/>
    <property type="match status" value="1"/>
</dbReference>
<keyword evidence="2" id="KW-0364">Heterocyst</keyword>
<keyword evidence="7" id="KW-1185">Reference proteome</keyword>
<feature type="modified residue" description="4-aspartylphosphate" evidence="3">
    <location>
        <position position="373"/>
    </location>
</feature>
<proteinExistence type="evidence at transcript level"/>
<comment type="function">
    <text evidence="2">Controls heterocyst pattern formation.</text>
</comment>
<keyword evidence="1 3" id="KW-0597">Phosphoprotein</keyword>
<evidence type="ECO:0000256" key="3">
    <source>
        <dbReference type="PROSITE-ProRule" id="PRU00169"/>
    </source>
</evidence>
<evidence type="ECO:0000256" key="2">
    <source>
        <dbReference type="PIRNR" id="PIRNR005897"/>
    </source>
</evidence>
<dbReference type="SUPFAM" id="SSF52172">
    <property type="entry name" value="CheY-like"/>
    <property type="match status" value="1"/>
</dbReference>
<dbReference type="PIRSF" id="PIRSF005897">
    <property type="entry name" value="RR_PatA"/>
    <property type="match status" value="1"/>
</dbReference>
<evidence type="ECO:0000259" key="5">
    <source>
        <dbReference type="PROSITE" id="PS50110"/>
    </source>
</evidence>
<dbReference type="InterPro" id="IPR001789">
    <property type="entry name" value="Sig_transdc_resp-reg_receiver"/>
</dbReference>
<gene>
    <name evidence="6" type="ORF">BC008_29070</name>
</gene>
<feature type="region of interest" description="Disordered" evidence="4">
    <location>
        <begin position="176"/>
        <end position="250"/>
    </location>
</feature>
<dbReference type="GO" id="GO:0030428">
    <property type="term" value="C:cell septum"/>
    <property type="evidence" value="ECO:0007669"/>
    <property type="project" value="UniProtKB-SubCell"/>
</dbReference>
<dbReference type="PANTHER" id="PTHR44591:SF3">
    <property type="entry name" value="RESPONSE REGULATORY DOMAIN-CONTAINING PROTEIN"/>
    <property type="match status" value="1"/>
</dbReference>
<dbReference type="PROSITE" id="PS50110">
    <property type="entry name" value="RESPONSE_REGULATORY"/>
    <property type="match status" value="1"/>
</dbReference>
<dbReference type="Proteomes" id="UP000053372">
    <property type="component" value="Unassembled WGS sequence"/>
</dbReference>
<dbReference type="InterPro" id="IPR011006">
    <property type="entry name" value="CheY-like_superfamily"/>
</dbReference>
<keyword evidence="2" id="KW-0902">Two-component regulatory system</keyword>
<sequence>MDTLPIARYRFFQQLDPMSVLQRINTEYANGHLQVFSPLRSWSFYTENSKIIYACYSDNMLDLLSQNIRYLIDSDRNIYQEICHHLQRILSRKDEDDASFRDKGYLAICWLVHKKYIDPPQAGALIENLALDLMRSFLSLEQGSYDFTPRSFLEELPKFNYIDWHSLVERCQKPNNIANKHSPRNQYDSASPLSNAPPSTSRQHNSYLSPTRQRTSQSISNTQKTVMKSSQNMESDDNMPSRSSSEQPDKSYSVIDLVDNYNSILPENVSGVDLNVQSLNQQINDQNNSTHLIDYSQIKSSLQINDFNYQNNDNQSSIHSTKYTIVCIDDSPAVLNAIKNYLDDQIFSVVGIKDPLKALMQIIRLKPDLVLLDIGMPNLDGYELCSLLRKHSYFKSTPVIMVTGRTGFVDRAKAKLVRASGYLTKPFTQGDLLKVVFQHLDIL</sequence>
<dbReference type="EMBL" id="LMTZ01000089">
    <property type="protein sequence ID" value="KST67246.1"/>
    <property type="molecule type" value="Genomic_DNA"/>
</dbReference>
<comment type="caution">
    <text evidence="6">The sequence shown here is derived from an EMBL/GenBank/DDBJ whole genome shotgun (WGS) entry which is preliminary data.</text>
</comment>
<dbReference type="InterPro" id="IPR025497">
    <property type="entry name" value="PatA-like_N"/>
</dbReference>
<reference evidence="6 7" key="1">
    <citation type="journal article" date="2015" name="Genome Announc.">
        <title>Draft Genome of the Euendolithic (true boring) Cyanobacterium Mastigocoleus testarum strain BC008.</title>
        <authorList>
            <person name="Guida B.S."/>
            <person name="Garcia-Pichel F."/>
        </authorList>
    </citation>
    <scope>NUCLEOTIDE SEQUENCE [LARGE SCALE GENOMIC DNA]</scope>
    <source>
        <strain evidence="6 7">BC008</strain>
    </source>
</reference>
<dbReference type="GO" id="GO:0000160">
    <property type="term" value="P:phosphorelay signal transduction system"/>
    <property type="evidence" value="ECO:0007669"/>
    <property type="project" value="UniProtKB-KW"/>
</dbReference>
<dbReference type="AlphaFoldDB" id="A0A0V7ZS10"/>
<feature type="domain" description="Response regulatory" evidence="5">
    <location>
        <begin position="324"/>
        <end position="440"/>
    </location>
</feature>
<evidence type="ECO:0000256" key="1">
    <source>
        <dbReference type="ARBA" id="ARBA00022553"/>
    </source>
</evidence>
<dbReference type="GO" id="GO:0043158">
    <property type="term" value="P:heterocyst development"/>
    <property type="evidence" value="ECO:0007669"/>
    <property type="project" value="UniProtKB-KW"/>
</dbReference>
<evidence type="ECO:0000256" key="4">
    <source>
        <dbReference type="SAM" id="MobiDB-lite"/>
    </source>
</evidence>
<feature type="compositionally biased region" description="Polar residues" evidence="4">
    <location>
        <begin position="176"/>
        <end position="246"/>
    </location>
</feature>
<organism evidence="6 7">
    <name type="scientific">Mastigocoleus testarum BC008</name>
    <dbReference type="NCBI Taxonomy" id="371196"/>
    <lineage>
        <taxon>Bacteria</taxon>
        <taxon>Bacillati</taxon>
        <taxon>Cyanobacteriota</taxon>
        <taxon>Cyanophyceae</taxon>
        <taxon>Nostocales</taxon>
        <taxon>Hapalosiphonaceae</taxon>
        <taxon>Mastigocoleus</taxon>
    </lineage>
</organism>
<comment type="induction">
    <text evidence="2">By nitrogen starvation.</text>
</comment>
<comment type="subcellular location">
    <subcellularLocation>
        <location evidence="2">Cell septum</location>
    </subcellularLocation>
</comment>
<dbReference type="Gene3D" id="3.40.50.2300">
    <property type="match status" value="1"/>
</dbReference>
<evidence type="ECO:0000313" key="7">
    <source>
        <dbReference type="Proteomes" id="UP000053372"/>
    </source>
</evidence>
<dbReference type="InterPro" id="IPR024186">
    <property type="entry name" value="Sig_transdc_resp-reg_PatA"/>
</dbReference>
<protein>
    <recommendedName>
        <fullName evidence="2">Protein PatA</fullName>
    </recommendedName>
</protein>